<dbReference type="EMBL" id="WVIE01000034">
    <property type="protein sequence ID" value="NDJ19612.1"/>
    <property type="molecule type" value="Genomic_DNA"/>
</dbReference>
<dbReference type="RefSeq" id="WP_162425140.1">
    <property type="nucleotide sequence ID" value="NZ_WVIE01000034.1"/>
</dbReference>
<evidence type="ECO:0000313" key="2">
    <source>
        <dbReference type="EMBL" id="NDJ19612.1"/>
    </source>
</evidence>
<dbReference type="SMART" id="SM01043">
    <property type="entry name" value="BTAD"/>
    <property type="match status" value="1"/>
</dbReference>
<dbReference type="InterPro" id="IPR041664">
    <property type="entry name" value="AAA_16"/>
</dbReference>
<gene>
    <name evidence="2" type="ORF">GS601_20365</name>
</gene>
<keyword evidence="3" id="KW-1185">Reference proteome</keyword>
<accession>A0A8J7Z434</accession>
<dbReference type="GO" id="GO:0003677">
    <property type="term" value="F:DNA binding"/>
    <property type="evidence" value="ECO:0007669"/>
    <property type="project" value="InterPro"/>
</dbReference>
<dbReference type="InterPro" id="IPR016032">
    <property type="entry name" value="Sig_transdc_resp-reg_C-effctor"/>
</dbReference>
<sequence length="1059" mass="117522">MPQLLQLNLLGGFDLSYGDKSLTGEITERLQSLLTYLVLNQHAPQSRQHLAFLFWADTNDSQARTNLRRAIHYLRRILPNVEQFIAIDSKALRWRHDAPATVDVVEFEQAIRSAHCCEASAGAETAQLSELAAVQAALERAVALYQGKLLPNCYDEWIEPEQERLHQACIRVYTWLIQQLQTQKDYSAACRYAQQLLRVDPLNEAAYGSLMQLHALSGDRANALQVYHRCMTVLREELGVDPSPTTRKLYEHLLLEDELPDHTSTAQFSTSARPHPLLSRQPLRSKCPLVGRESEWNLIQQWISLISSGAVSEVLLVLGEPGIGKTRLLEELREAMPSAIWGRGFAAEMVRPYGIWIDALRSLAIPPSVNIPIELGFLLPEMGQPAIAAPDRSHLFDAVVQLLVEWAHQNPIVVILDDIQWIDEASSALLHYAIRLLSHSPVRFACTARSGELEQNGAISRVVQALRREQRLRMLELQPFDRGKTAELIRSIKPSNASDLSLEVVDRVFIDSGGNPLFALEVARAVSQKVSHNQSAHANDLEALIGDRLQQLDHSAREFLPWAAALGRSFNPTMVAQVADRPLPHLLTAIEQLERQSIIRPSTSVGNEMGYDFAHDIVRQVVYRQLSEPRRHLVHLQIAHKLNQISTSDNASDNALAGDIAYHASLGGDHFLAASTALLAAERCLKLFAYAEAATVAQRGIQHCQRLDERTRIHWQLGLLRICAIAGVTSDRAVQLETEIQRLVSDASRLGLKDDEAIGLESLGVLSFNQSNFIDVHHHSLRAIEVGRAASPVTAARLLAFSGSCLAELGQDLIRAEALLLEAQSLADRVGLELGDIYIGLGGIHLHNNRYEAARTLLQQSWRLAQVEQDHWRECNSLTYLIMTELAAGDAIAALSYCQEAAIMAAKIKGEGSESAITAALTALVNYKLQQPGSEVVLEDAIARLKQIDIKRMLAYVGIGSAEVDLEHQRFEMAAGRAEAALQAAQMMNHPSETALAWAMFIQAILELEEHERAIAQFKALQSQIDHHVLSTRAQTALDRVAQQIQRAISVTFHNPSDP</sequence>
<feature type="domain" description="Bacterial transcriptional activator" evidence="1">
    <location>
        <begin position="102"/>
        <end position="254"/>
    </location>
</feature>
<dbReference type="Pfam" id="PF03704">
    <property type="entry name" value="BTAD"/>
    <property type="match status" value="1"/>
</dbReference>
<dbReference type="Gene3D" id="1.10.10.10">
    <property type="entry name" value="Winged helix-like DNA-binding domain superfamily/Winged helix DNA-binding domain"/>
    <property type="match status" value="1"/>
</dbReference>
<dbReference type="AlphaFoldDB" id="A0A8J7Z434"/>
<dbReference type="InterPro" id="IPR027417">
    <property type="entry name" value="P-loop_NTPase"/>
</dbReference>
<organism evidence="2 3">
    <name type="scientific">Myxacorys almedinensis A</name>
    <dbReference type="NCBI Taxonomy" id="2690445"/>
    <lineage>
        <taxon>Bacteria</taxon>
        <taxon>Bacillati</taxon>
        <taxon>Cyanobacteriota</taxon>
        <taxon>Cyanophyceae</taxon>
        <taxon>Leptolyngbyales</taxon>
        <taxon>Leptolyngbyaceae</taxon>
        <taxon>Myxacorys</taxon>
        <taxon>Myxacorys almedinensis</taxon>
    </lineage>
</organism>
<comment type="caution">
    <text evidence="2">The sequence shown here is derived from an EMBL/GenBank/DDBJ whole genome shotgun (WGS) entry which is preliminary data.</text>
</comment>
<protein>
    <submittedName>
        <fullName evidence="2">AAA family ATPase</fullName>
    </submittedName>
</protein>
<dbReference type="Pfam" id="PF13191">
    <property type="entry name" value="AAA_16"/>
    <property type="match status" value="1"/>
</dbReference>
<dbReference type="Proteomes" id="UP000646053">
    <property type="component" value="Unassembled WGS sequence"/>
</dbReference>
<dbReference type="InterPro" id="IPR005158">
    <property type="entry name" value="BTAD"/>
</dbReference>
<reference evidence="2" key="1">
    <citation type="submission" date="2019-12" db="EMBL/GenBank/DDBJ databases">
        <title>High-Quality draft genome sequences of three cyanobacteria isolated from the limestone walls of the Old Cathedral of Coimbra.</title>
        <authorList>
            <person name="Tiago I."/>
            <person name="Soares F."/>
            <person name="Portugal A."/>
        </authorList>
    </citation>
    <scope>NUCLEOTIDE SEQUENCE</scope>
    <source>
        <strain evidence="2">A</strain>
    </source>
</reference>
<dbReference type="SUPFAM" id="SSF46894">
    <property type="entry name" value="C-terminal effector domain of the bipartite response regulators"/>
    <property type="match status" value="1"/>
</dbReference>
<dbReference type="PANTHER" id="PTHR35807">
    <property type="entry name" value="TRANSCRIPTIONAL REGULATOR REDD-RELATED"/>
    <property type="match status" value="1"/>
</dbReference>
<dbReference type="Gene3D" id="1.25.40.10">
    <property type="entry name" value="Tetratricopeptide repeat domain"/>
    <property type="match status" value="2"/>
</dbReference>
<dbReference type="SUPFAM" id="SSF52540">
    <property type="entry name" value="P-loop containing nucleoside triphosphate hydrolases"/>
    <property type="match status" value="1"/>
</dbReference>
<dbReference type="GO" id="GO:0006355">
    <property type="term" value="P:regulation of DNA-templated transcription"/>
    <property type="evidence" value="ECO:0007669"/>
    <property type="project" value="InterPro"/>
</dbReference>
<dbReference type="Gene3D" id="3.40.50.300">
    <property type="entry name" value="P-loop containing nucleotide triphosphate hydrolases"/>
    <property type="match status" value="1"/>
</dbReference>
<evidence type="ECO:0000259" key="1">
    <source>
        <dbReference type="SMART" id="SM01043"/>
    </source>
</evidence>
<dbReference type="SUPFAM" id="SSF48452">
    <property type="entry name" value="TPR-like"/>
    <property type="match status" value="2"/>
</dbReference>
<dbReference type="InterPro" id="IPR036388">
    <property type="entry name" value="WH-like_DNA-bd_sf"/>
</dbReference>
<evidence type="ECO:0000313" key="3">
    <source>
        <dbReference type="Proteomes" id="UP000646053"/>
    </source>
</evidence>
<name>A0A8J7Z434_9CYAN</name>
<dbReference type="InterPro" id="IPR011990">
    <property type="entry name" value="TPR-like_helical_dom_sf"/>
</dbReference>
<proteinExistence type="predicted"/>
<dbReference type="InterPro" id="IPR051677">
    <property type="entry name" value="AfsR-DnrI-RedD_regulator"/>
</dbReference>